<dbReference type="PANTHER" id="PTHR30287:SF1">
    <property type="entry name" value="INNER MEMBRANE PROTEIN"/>
    <property type="match status" value="1"/>
</dbReference>
<name>A0ABS6N6R6_9RHOB</name>
<keyword evidence="2" id="KW-1003">Cell membrane</keyword>
<feature type="transmembrane region" description="Helical" evidence="6">
    <location>
        <begin position="307"/>
        <end position="340"/>
    </location>
</feature>
<feature type="transmembrane region" description="Helical" evidence="6">
    <location>
        <begin position="427"/>
        <end position="449"/>
    </location>
</feature>
<dbReference type="PANTHER" id="PTHR30287">
    <property type="entry name" value="MEMBRANE COMPONENT OF PREDICTED ABC SUPERFAMILY METABOLITE UPTAKE TRANSPORTER"/>
    <property type="match status" value="1"/>
</dbReference>
<feature type="transmembrane region" description="Helical" evidence="6">
    <location>
        <begin position="262"/>
        <end position="286"/>
    </location>
</feature>
<feature type="domain" description="MacB-like periplasmic core" evidence="8">
    <location>
        <begin position="25"/>
        <end position="233"/>
    </location>
</feature>
<dbReference type="InterPro" id="IPR003838">
    <property type="entry name" value="ABC3_permease_C"/>
</dbReference>
<feature type="domain" description="ABC3 transporter permease C-terminal" evidence="7">
    <location>
        <begin position="723"/>
        <end position="828"/>
    </location>
</feature>
<keyword evidence="5 6" id="KW-0472">Membrane</keyword>
<dbReference type="EMBL" id="JAHRWL010000001">
    <property type="protein sequence ID" value="MBV2359289.1"/>
    <property type="molecule type" value="Genomic_DNA"/>
</dbReference>
<evidence type="ECO:0000256" key="2">
    <source>
        <dbReference type="ARBA" id="ARBA00022475"/>
    </source>
</evidence>
<dbReference type="Proteomes" id="UP001166293">
    <property type="component" value="Unassembled WGS sequence"/>
</dbReference>
<evidence type="ECO:0000256" key="1">
    <source>
        <dbReference type="ARBA" id="ARBA00004651"/>
    </source>
</evidence>
<reference evidence="9" key="1">
    <citation type="submission" date="2021-06" db="EMBL/GenBank/DDBJ databases">
        <title>Thalassococcus sp. CAU 1522 isolated from sea sand, Republic of Korea.</title>
        <authorList>
            <person name="Kim W."/>
        </authorList>
    </citation>
    <scope>NUCLEOTIDE SEQUENCE</scope>
    <source>
        <strain evidence="9">CAU 1522</strain>
    </source>
</reference>
<feature type="transmembrane region" description="Helical" evidence="6">
    <location>
        <begin position="400"/>
        <end position="421"/>
    </location>
</feature>
<feature type="transmembrane region" description="Helical" evidence="6">
    <location>
        <begin position="764"/>
        <end position="790"/>
    </location>
</feature>
<evidence type="ECO:0000259" key="8">
    <source>
        <dbReference type="Pfam" id="PF12704"/>
    </source>
</evidence>
<feature type="transmembrane region" description="Helical" evidence="6">
    <location>
        <begin position="802"/>
        <end position="826"/>
    </location>
</feature>
<keyword evidence="10" id="KW-1185">Reference proteome</keyword>
<feature type="domain" description="ABC3 transporter permease C-terminal" evidence="7">
    <location>
        <begin position="266"/>
        <end position="378"/>
    </location>
</feature>
<gene>
    <name evidence="9" type="ORF">KUH32_05865</name>
</gene>
<proteinExistence type="predicted"/>
<protein>
    <submittedName>
        <fullName evidence="9">FtsX-like permease family protein</fullName>
    </submittedName>
</protein>
<organism evidence="9 10">
    <name type="scientific">Thalassococcus arenae</name>
    <dbReference type="NCBI Taxonomy" id="2851652"/>
    <lineage>
        <taxon>Bacteria</taxon>
        <taxon>Pseudomonadati</taxon>
        <taxon>Pseudomonadota</taxon>
        <taxon>Alphaproteobacteria</taxon>
        <taxon>Rhodobacterales</taxon>
        <taxon>Roseobacteraceae</taxon>
        <taxon>Thalassococcus</taxon>
    </lineage>
</organism>
<dbReference type="InterPro" id="IPR025857">
    <property type="entry name" value="MacB_PCD"/>
</dbReference>
<keyword evidence="3 6" id="KW-0812">Transmembrane</keyword>
<feature type="transmembrane region" description="Helical" evidence="6">
    <location>
        <begin position="360"/>
        <end position="379"/>
    </location>
</feature>
<evidence type="ECO:0000256" key="3">
    <source>
        <dbReference type="ARBA" id="ARBA00022692"/>
    </source>
</evidence>
<accession>A0ABS6N6R6</accession>
<comment type="subcellular location">
    <subcellularLocation>
        <location evidence="1">Cell membrane</location>
        <topology evidence="1">Multi-pass membrane protein</topology>
    </subcellularLocation>
</comment>
<evidence type="ECO:0000259" key="7">
    <source>
        <dbReference type="Pfam" id="PF02687"/>
    </source>
</evidence>
<dbReference type="InterPro" id="IPR038766">
    <property type="entry name" value="Membrane_comp_ABC_pdt"/>
</dbReference>
<sequence length="841" mass="87891">MTLRTAARLARRELRGGLRGFHIFLACLALGVAAIAGVGSVRAAIEAGMSAQGAELLGGDALAEFTYRFADDTERAWLEDRAVQVSEIVDFRSMAVVDRGGETERGLTQVKGVDAAYPLKGAVRLDPPITLEQALISGDQPGAVMAPVLADRLGLSIGDRFKLGTQSFTLTARLLAEPDDAGDGFGLGPRTIVRTDALAGSSLLEPGSLFETEYRLSLPEGTDLAALQSEAEARFEETGLRWRDARNGAPGVARFVDRLGGFLVLVGLSGLAVGGIGVSSAVRAYLASKTSVIATLRTLGADRATIFQTYFLQIGALALLGIALGLILGAAVPLLFAPLISASLPIPTLFALYPAPLAEAALYGVLTALLFTLWPLARAEEVRAAALFRDALDRARALPAPRYVVLTLLLIAALVGVAVAFSGAPALTLWTAGGLLTSLVILALAAFGIRRLARRGTPAARGRPALRWALSAIGGPRDAAGAAVLSLGLGLTVLAAIGQIDGNLRTAIARDLPEVAPSYFFVDIQKDQMPGYMDRLQSDPAVSRIDSAPMLRGIITRINGQKASDVAGEHWVLRGDRGITYAETPDARTTVTAGEWWPAGYDGPPQISFAAEEAEELGLKLGDALTVNILGRDIDATITSFREVDFSTAGIGFVMTMNPAALQGAPHTFISTVYADEAAEAAILRDLASAYPNITAIRVRDAIERVSSLLDGISEAVRWGAAATLLTGFLVLIGAAAAGEGARTYEAALLKTLGASRARILQSFALRAALLGAAAGLVALLAGILGGWAVIRFVMEGDFAVIWPSAIGIVTGGVAATLLASLAFAWRPLAARPARVLRARE</sequence>
<evidence type="ECO:0000256" key="4">
    <source>
        <dbReference type="ARBA" id="ARBA00022989"/>
    </source>
</evidence>
<evidence type="ECO:0000256" key="5">
    <source>
        <dbReference type="ARBA" id="ARBA00023136"/>
    </source>
</evidence>
<dbReference type="Pfam" id="PF12704">
    <property type="entry name" value="MacB_PCD"/>
    <property type="match status" value="1"/>
</dbReference>
<comment type="caution">
    <text evidence="9">The sequence shown here is derived from an EMBL/GenBank/DDBJ whole genome shotgun (WGS) entry which is preliminary data.</text>
</comment>
<dbReference type="Pfam" id="PF02687">
    <property type="entry name" value="FtsX"/>
    <property type="match status" value="2"/>
</dbReference>
<evidence type="ECO:0000256" key="6">
    <source>
        <dbReference type="SAM" id="Phobius"/>
    </source>
</evidence>
<dbReference type="RefSeq" id="WP_217777110.1">
    <property type="nucleotide sequence ID" value="NZ_JAHRWL010000001.1"/>
</dbReference>
<evidence type="ECO:0000313" key="9">
    <source>
        <dbReference type="EMBL" id="MBV2359289.1"/>
    </source>
</evidence>
<keyword evidence="4 6" id="KW-1133">Transmembrane helix</keyword>
<evidence type="ECO:0000313" key="10">
    <source>
        <dbReference type="Proteomes" id="UP001166293"/>
    </source>
</evidence>